<keyword evidence="1" id="KW-0732">Signal</keyword>
<dbReference type="AlphaFoldDB" id="A0A6N3G2P4"/>
<gene>
    <name evidence="2" type="ORF">CTLFYP3_02948</name>
</gene>
<reference evidence="2" key="1">
    <citation type="submission" date="2019-11" db="EMBL/GenBank/DDBJ databases">
        <authorList>
            <person name="Feng L."/>
        </authorList>
    </citation>
    <scope>NUCLEOTIDE SEQUENCE</scope>
    <source>
        <strain evidence="2">CTertiumLFYP3</strain>
    </source>
</reference>
<feature type="signal peptide" evidence="1">
    <location>
        <begin position="1"/>
        <end position="22"/>
    </location>
</feature>
<feature type="chain" id="PRO_5038874998" description="DUF4878 domain-containing protein" evidence="1">
    <location>
        <begin position="23"/>
        <end position="127"/>
    </location>
</feature>
<evidence type="ECO:0000256" key="1">
    <source>
        <dbReference type="SAM" id="SignalP"/>
    </source>
</evidence>
<dbReference type="EMBL" id="CACRTO010000042">
    <property type="protein sequence ID" value="VYU57969.1"/>
    <property type="molecule type" value="Genomic_DNA"/>
</dbReference>
<name>A0A6N3G2P4_9CLOT</name>
<evidence type="ECO:0000313" key="2">
    <source>
        <dbReference type="EMBL" id="VYU57969.1"/>
    </source>
</evidence>
<organism evidence="2">
    <name type="scientific">Clostridium tertium</name>
    <dbReference type="NCBI Taxonomy" id="1559"/>
    <lineage>
        <taxon>Bacteria</taxon>
        <taxon>Bacillati</taxon>
        <taxon>Bacillota</taxon>
        <taxon>Clostridia</taxon>
        <taxon>Eubacteriales</taxon>
        <taxon>Clostridiaceae</taxon>
        <taxon>Clostridium</taxon>
    </lineage>
</organism>
<proteinExistence type="predicted"/>
<dbReference type="PROSITE" id="PS51257">
    <property type="entry name" value="PROKAR_LIPOPROTEIN"/>
    <property type="match status" value="1"/>
</dbReference>
<sequence length="127" mass="14478">MKKFTLLLFSIIILSLSLVSCSKDKTKQANTPTKTALLVKQSIDNKNYEAFKNLFSDGLENSISKEDFEKLQNLTTAGSDYKLYSVITFENGEIFLIKLTSTPIDDDYKIEEVMQVPDEFKTLFNTK</sequence>
<accession>A0A6N3G2P4</accession>
<dbReference type="RefSeq" id="WP_156627385.1">
    <property type="nucleotide sequence ID" value="NZ_CACRTO010000042.1"/>
</dbReference>
<protein>
    <recommendedName>
        <fullName evidence="3">DUF4878 domain-containing protein</fullName>
    </recommendedName>
</protein>
<evidence type="ECO:0008006" key="3">
    <source>
        <dbReference type="Google" id="ProtNLM"/>
    </source>
</evidence>